<dbReference type="PANTHER" id="PTHR46954:SF1">
    <property type="entry name" value="C2H2-TYPE DOMAIN-CONTAINING PROTEIN"/>
    <property type="match status" value="1"/>
</dbReference>
<dbReference type="Proteomes" id="UP000789405">
    <property type="component" value="Unassembled WGS sequence"/>
</dbReference>
<keyword evidence="2" id="KW-1185">Reference proteome</keyword>
<dbReference type="EMBL" id="CAJVPY010006063">
    <property type="protein sequence ID" value="CAG8655556.1"/>
    <property type="molecule type" value="Genomic_DNA"/>
</dbReference>
<feature type="non-terminal residue" evidence="1">
    <location>
        <position position="422"/>
    </location>
</feature>
<accession>A0A9N9DWT9</accession>
<evidence type="ECO:0000313" key="1">
    <source>
        <dbReference type="EMBL" id="CAG8655556.1"/>
    </source>
</evidence>
<protein>
    <submittedName>
        <fullName evidence="1">17462_t:CDS:1</fullName>
    </submittedName>
</protein>
<reference evidence="1" key="1">
    <citation type="submission" date="2021-06" db="EMBL/GenBank/DDBJ databases">
        <authorList>
            <person name="Kallberg Y."/>
            <person name="Tangrot J."/>
            <person name="Rosling A."/>
        </authorList>
    </citation>
    <scope>NUCLEOTIDE SEQUENCE</scope>
    <source>
        <strain evidence="1">MA453B</strain>
    </source>
</reference>
<name>A0A9N9DWT9_9GLOM</name>
<evidence type="ECO:0000313" key="2">
    <source>
        <dbReference type="Proteomes" id="UP000789405"/>
    </source>
</evidence>
<comment type="caution">
    <text evidence="1">The sequence shown here is derived from an EMBL/GenBank/DDBJ whole genome shotgun (WGS) entry which is preliminary data.</text>
</comment>
<organism evidence="1 2">
    <name type="scientific">Dentiscutata erythropus</name>
    <dbReference type="NCBI Taxonomy" id="1348616"/>
    <lineage>
        <taxon>Eukaryota</taxon>
        <taxon>Fungi</taxon>
        <taxon>Fungi incertae sedis</taxon>
        <taxon>Mucoromycota</taxon>
        <taxon>Glomeromycotina</taxon>
        <taxon>Glomeromycetes</taxon>
        <taxon>Diversisporales</taxon>
        <taxon>Gigasporaceae</taxon>
        <taxon>Dentiscutata</taxon>
    </lineage>
</organism>
<dbReference type="PANTHER" id="PTHR46954">
    <property type="entry name" value="C2H2-TYPE DOMAIN-CONTAINING PROTEIN"/>
    <property type="match status" value="1"/>
</dbReference>
<dbReference type="OrthoDB" id="2433005at2759"/>
<gene>
    <name evidence="1" type="ORF">DERYTH_LOCUS10419</name>
</gene>
<proteinExistence type="predicted"/>
<dbReference type="AlphaFoldDB" id="A0A9N9DWT9"/>
<sequence length="422" mass="48721">LQHLEVLENKGIISDTNKEKKTSIQSELASSLKALNKLEYHQWSQQKYRSQKRQKLQQIKKQLKEAGFNMQLVKPTVDRQADERWRSELIWLIPRQHSSEEGKRYIKTVPVKLLKSQNSARRSHDNTHFCTALIKNTKEMVSLLGPKTVTYSDPTFIRICSSKHDSSTAYSHGKDFDDLMVEEKLHNFTMMDSQPKPVVVMISDGGSDKNPCYRKTVQMIVNHFIKYDLDTIIIACYALYQSAFNLVKRQMASLSYNLAGIILSHDTFGSHLDAQLKTSDEKLEKRNFKVARDVLTLVWEDTIIDSYLVLVKYVEPSKESYCPNEKSAAWMEKHVMTCYYITQVIKCNDPSCYKPFRSGIKQVLPNHFFLPLLLFQQKLHSICTASIGISDNTTYFGGLLLSVLMERKLTSPDTDLKYFLFD</sequence>